<dbReference type="PANTHER" id="PTHR30535:SF7">
    <property type="entry name" value="IRON(III) DICITRATE-BINDING PROTEIN"/>
    <property type="match status" value="1"/>
</dbReference>
<dbReference type="Gene3D" id="3.40.50.1980">
    <property type="entry name" value="Nitrogenase molybdenum iron protein domain"/>
    <property type="match status" value="2"/>
</dbReference>
<accession>A0ABW5JR57</accession>
<evidence type="ECO:0000259" key="1">
    <source>
        <dbReference type="PROSITE" id="PS50983"/>
    </source>
</evidence>
<dbReference type="PROSITE" id="PS50983">
    <property type="entry name" value="FE_B12_PBP"/>
    <property type="match status" value="1"/>
</dbReference>
<name>A0ABW5JR57_9FLAO</name>
<keyword evidence="3" id="KW-1185">Reference proteome</keyword>
<dbReference type="PROSITE" id="PS51257">
    <property type="entry name" value="PROKAR_LIPOPROTEIN"/>
    <property type="match status" value="1"/>
</dbReference>
<dbReference type="InterPro" id="IPR050902">
    <property type="entry name" value="ABC_Transporter_SBP"/>
</dbReference>
<organism evidence="2 3">
    <name type="scientific">Gelatiniphilus marinus</name>
    <dbReference type="NCBI Taxonomy" id="1759464"/>
    <lineage>
        <taxon>Bacteria</taxon>
        <taxon>Pseudomonadati</taxon>
        <taxon>Bacteroidota</taxon>
        <taxon>Flavobacteriia</taxon>
        <taxon>Flavobacteriales</taxon>
        <taxon>Flavobacteriaceae</taxon>
        <taxon>Gelatiniphilus</taxon>
    </lineage>
</organism>
<dbReference type="RefSeq" id="WP_388015376.1">
    <property type="nucleotide sequence ID" value="NZ_JBHUDT010000002.1"/>
</dbReference>
<reference evidence="3" key="1">
    <citation type="journal article" date="2019" name="Int. J. Syst. Evol. Microbiol.">
        <title>The Global Catalogue of Microorganisms (GCM) 10K type strain sequencing project: providing services to taxonomists for standard genome sequencing and annotation.</title>
        <authorList>
            <consortium name="The Broad Institute Genomics Platform"/>
            <consortium name="The Broad Institute Genome Sequencing Center for Infectious Disease"/>
            <person name="Wu L."/>
            <person name="Ma J."/>
        </authorList>
    </citation>
    <scope>NUCLEOTIDE SEQUENCE [LARGE SCALE GENOMIC DNA]</scope>
    <source>
        <strain evidence="3">KCTC 42903</strain>
    </source>
</reference>
<gene>
    <name evidence="2" type="ORF">ACFSQS_05540</name>
</gene>
<protein>
    <submittedName>
        <fullName evidence="2">ABC transporter substrate-binding protein</fullName>
    </submittedName>
</protein>
<dbReference type="SUPFAM" id="SSF53807">
    <property type="entry name" value="Helical backbone' metal receptor"/>
    <property type="match status" value="1"/>
</dbReference>
<evidence type="ECO:0000313" key="2">
    <source>
        <dbReference type="EMBL" id="MFD2534562.1"/>
    </source>
</evidence>
<sequence length="333" mass="36908">MLRNLLMTPKRILVALVCLTIITSCKQENSKNTKVSIENNNASTSYSYTFDNGTTKAEVTVSKTPERAVIFSQFLTEMLLALGLEDNIILGTSEGEIHESLRAAYDKIPNKMQGHHSMISKEAFLLLNPDFVSGWSDAIKPQTTGDAQELLQNNIYPYVLNSIKSNATLETVYSDFIELGKIFNVEDQANTLVKELKDKLAEAKTSFKTAPENKKVKAVVMGTLDNGAYVASALVSNLIEEANGVNIYKELTNNYEMVSYESIVEKDPDIIFVYVTADGVSGEDKINFLKNHPALKNVSAIKNNNIHALLLANVAPGIRNIDVIIKMNELFYK</sequence>
<feature type="domain" description="Fe/B12 periplasmic-binding" evidence="1">
    <location>
        <begin position="67"/>
        <end position="333"/>
    </location>
</feature>
<dbReference type="InterPro" id="IPR002491">
    <property type="entry name" value="ABC_transptr_periplasmic_BD"/>
</dbReference>
<dbReference type="Pfam" id="PF01497">
    <property type="entry name" value="Peripla_BP_2"/>
    <property type="match status" value="1"/>
</dbReference>
<comment type="caution">
    <text evidence="2">The sequence shown here is derived from an EMBL/GenBank/DDBJ whole genome shotgun (WGS) entry which is preliminary data.</text>
</comment>
<dbReference type="Proteomes" id="UP001597441">
    <property type="component" value="Unassembled WGS sequence"/>
</dbReference>
<proteinExistence type="predicted"/>
<dbReference type="PANTHER" id="PTHR30535">
    <property type="entry name" value="VITAMIN B12-BINDING PROTEIN"/>
    <property type="match status" value="1"/>
</dbReference>
<evidence type="ECO:0000313" key="3">
    <source>
        <dbReference type="Proteomes" id="UP001597441"/>
    </source>
</evidence>
<dbReference type="EMBL" id="JBHULK010000002">
    <property type="protein sequence ID" value="MFD2534562.1"/>
    <property type="molecule type" value="Genomic_DNA"/>
</dbReference>